<dbReference type="RefSeq" id="WP_007092846.1">
    <property type="nucleotide sequence ID" value="NZ_CP142125.1"/>
</dbReference>
<dbReference type="GO" id="GO:0012505">
    <property type="term" value="C:endomembrane system"/>
    <property type="evidence" value="ECO:0007669"/>
    <property type="project" value="UniProtKB-SubCell"/>
</dbReference>
<organism evidence="9 10">
    <name type="scientific">Kordia algicida OT-1</name>
    <dbReference type="NCBI Taxonomy" id="391587"/>
    <lineage>
        <taxon>Bacteria</taxon>
        <taxon>Pseudomonadati</taxon>
        <taxon>Bacteroidota</taxon>
        <taxon>Flavobacteriia</taxon>
        <taxon>Flavobacteriales</taxon>
        <taxon>Flavobacteriaceae</taxon>
        <taxon>Kordia</taxon>
    </lineage>
</organism>
<reference evidence="9 10" key="1">
    <citation type="journal article" date="2011" name="J. Bacteriol.">
        <title>Genome sequence of the algicidal bacterium Kordia algicida OT-1.</title>
        <authorList>
            <person name="Lee H.S."/>
            <person name="Kang S.G."/>
            <person name="Kwon K.K."/>
            <person name="Lee J.H."/>
            <person name="Kim S.J."/>
        </authorList>
    </citation>
    <scope>NUCLEOTIDE SEQUENCE [LARGE SCALE GENOMIC DNA]</scope>
    <source>
        <strain evidence="9 10">OT-1</strain>
    </source>
</reference>
<feature type="transmembrane region" description="Helical" evidence="7">
    <location>
        <begin position="298"/>
        <end position="316"/>
    </location>
</feature>
<dbReference type="SMART" id="SM00752">
    <property type="entry name" value="HTTM"/>
    <property type="match status" value="1"/>
</dbReference>
<feature type="transmembrane region" description="Helical" evidence="7">
    <location>
        <begin position="110"/>
        <end position="129"/>
    </location>
</feature>
<evidence type="ECO:0000256" key="7">
    <source>
        <dbReference type="SAM" id="Phobius"/>
    </source>
</evidence>
<dbReference type="InterPro" id="IPR007782">
    <property type="entry name" value="VKG_COase"/>
</dbReference>
<feature type="transmembrane region" description="Helical" evidence="7">
    <location>
        <begin position="245"/>
        <end position="265"/>
    </location>
</feature>
<evidence type="ECO:0000256" key="2">
    <source>
        <dbReference type="ARBA" id="ARBA00022692"/>
    </source>
</evidence>
<dbReference type="Proteomes" id="UP000002945">
    <property type="component" value="Unassembled WGS sequence"/>
</dbReference>
<feature type="transmembrane region" description="Helical" evidence="7">
    <location>
        <begin position="87"/>
        <end position="104"/>
    </location>
</feature>
<comment type="subcellular location">
    <subcellularLocation>
        <location evidence="1">Endomembrane system</location>
        <topology evidence="1">Multi-pass membrane protein</topology>
    </subcellularLocation>
</comment>
<keyword evidence="3 7" id="KW-1133">Transmembrane helix</keyword>
<dbReference type="InterPro" id="IPR053935">
    <property type="entry name" value="VKGC_lumenal_dom"/>
</dbReference>
<dbReference type="HOGENOM" id="CLU_020495_1_0_10"/>
<dbReference type="STRING" id="391587.KAOT1_01350"/>
<dbReference type="PANTHER" id="PTHR12639">
    <property type="entry name" value="VITAMIN K-DEPENDENT GAMMA-CARBOXYLASE"/>
    <property type="match status" value="1"/>
</dbReference>
<dbReference type="PANTHER" id="PTHR12639:SF7">
    <property type="entry name" value="HTTM DOMAIN-CONTAINING PROTEIN"/>
    <property type="match status" value="1"/>
</dbReference>
<name>A9E8X7_9FLAO</name>
<evidence type="ECO:0000256" key="4">
    <source>
        <dbReference type="ARBA" id="ARBA00023136"/>
    </source>
</evidence>
<dbReference type="GO" id="GO:0008488">
    <property type="term" value="F:gamma-glutamyl carboxylase activity"/>
    <property type="evidence" value="ECO:0007669"/>
    <property type="project" value="InterPro"/>
</dbReference>
<keyword evidence="4 7" id="KW-0472">Membrane</keyword>
<dbReference type="InterPro" id="IPR053934">
    <property type="entry name" value="HTTM_dom"/>
</dbReference>
<feature type="domain" description="HTTM-like" evidence="8">
    <location>
        <begin position="9"/>
        <end position="269"/>
    </location>
</feature>
<evidence type="ECO:0000259" key="8">
    <source>
        <dbReference type="SMART" id="SM00752"/>
    </source>
</evidence>
<dbReference type="EMBL" id="ABIB01000013">
    <property type="protein sequence ID" value="EDP94830.1"/>
    <property type="molecule type" value="Genomic_DNA"/>
</dbReference>
<dbReference type="AlphaFoldDB" id="A9E8X7"/>
<feature type="transmembrane region" description="Helical" evidence="7">
    <location>
        <begin position="203"/>
        <end position="224"/>
    </location>
</feature>
<evidence type="ECO:0000313" key="10">
    <source>
        <dbReference type="Proteomes" id="UP000002945"/>
    </source>
</evidence>
<gene>
    <name evidence="9" type="ORF">KAOT1_01350</name>
</gene>
<keyword evidence="6" id="KW-0456">Lyase</keyword>
<feature type="transmembrane region" description="Helical" evidence="7">
    <location>
        <begin position="150"/>
        <end position="169"/>
    </location>
</feature>
<keyword evidence="2 7" id="KW-0812">Transmembrane</keyword>
<evidence type="ECO:0000313" key="9">
    <source>
        <dbReference type="EMBL" id="EDP94830.1"/>
    </source>
</evidence>
<proteinExistence type="predicted"/>
<dbReference type="GO" id="GO:0019842">
    <property type="term" value="F:vitamin binding"/>
    <property type="evidence" value="ECO:0007669"/>
    <property type="project" value="TreeGrafter"/>
</dbReference>
<feature type="transmembrane region" description="Helical" evidence="7">
    <location>
        <begin position="12"/>
        <end position="36"/>
    </location>
</feature>
<sequence length="451" mass="52563">MKYIYAKIFKPTDVSIVSLFRIIFGLFMVYQMIYYYEIDYTFQFIYGPEVLFPYEGLEFLKPFSLGILKAIHVGLLISAIFIALGFLYRYAMIFFFLGFSYFSFVDKTLYNNHIYLISLIAFVMIFISADKKYSLRAKFSKKTLSKFVPAWNQNILIFLISIVYFYGGITKLSPNWLDSNLISYTIDQAQSSLLTNLFPKETLITLIKYGGLLFDLSIAFILLNKRTRIYGVILVIIFSYTNNSILFNDIGIFPFFMICVTIVYFDSAKIGNYIDSIFGKKATAENKEDATQETTPKFKMLTITCLSIFVLFQLLFPLRHFFLTSNPEWTGIAQKFSWRMKMQSRNVTQFTMSLTDRKTSQTYNLDGTSFVTKNQFMHMVEDPYTFPHLAKYISDKLYVERGLVNPIIKANLMVEFNGMPTQLMLDPRRDLTKIDENKLADNPWIPDFNGY</sequence>
<keyword evidence="10" id="KW-1185">Reference proteome</keyword>
<feature type="transmembrane region" description="Helical" evidence="7">
    <location>
        <begin position="63"/>
        <end position="82"/>
    </location>
</feature>
<protein>
    <submittedName>
        <fullName evidence="9">Gamma-glutamyl carboxylase-like protein</fullName>
    </submittedName>
</protein>
<evidence type="ECO:0000256" key="1">
    <source>
        <dbReference type="ARBA" id="ARBA00004127"/>
    </source>
</evidence>
<evidence type="ECO:0000256" key="6">
    <source>
        <dbReference type="ARBA" id="ARBA00023239"/>
    </source>
</evidence>
<keyword evidence="5" id="KW-1015">Disulfide bond</keyword>
<dbReference type="OrthoDB" id="341137at2"/>
<dbReference type="eggNOG" id="COG3250">
    <property type="taxonomic scope" value="Bacteria"/>
</dbReference>
<dbReference type="Pfam" id="PF05090">
    <property type="entry name" value="HTTM"/>
    <property type="match status" value="1"/>
</dbReference>
<dbReference type="InterPro" id="IPR011020">
    <property type="entry name" value="HTTM-like"/>
</dbReference>
<evidence type="ECO:0000256" key="3">
    <source>
        <dbReference type="ARBA" id="ARBA00022989"/>
    </source>
</evidence>
<comment type="caution">
    <text evidence="9">The sequence shown here is derived from an EMBL/GenBank/DDBJ whole genome shotgun (WGS) entry which is preliminary data.</text>
</comment>
<dbReference type="Pfam" id="PF22777">
    <property type="entry name" value="VKGC_lumenal_dom"/>
    <property type="match status" value="1"/>
</dbReference>
<evidence type="ECO:0000256" key="5">
    <source>
        <dbReference type="ARBA" id="ARBA00023157"/>
    </source>
</evidence>
<accession>A9E8X7</accession>